<evidence type="ECO:0000313" key="7">
    <source>
        <dbReference type="Proteomes" id="UP000249754"/>
    </source>
</evidence>
<dbReference type="InterPro" id="IPR036942">
    <property type="entry name" value="Beta-barrel_TonB_sf"/>
</dbReference>
<evidence type="ECO:0000256" key="2">
    <source>
        <dbReference type="ARBA" id="ARBA00023136"/>
    </source>
</evidence>
<accession>A0A327THT4</accession>
<dbReference type="AlphaFoldDB" id="A0A327THT4"/>
<sequence>MKAILTVTLLLLLSGSLFAQYKLTGTVNDQKNLSLPYSGVILSDLTRLKSQTVTTDSSSLFVFRNLKKGKYQLSSSYIGFQKSTIDLIISADTSIKIVLQSLNNQLSEVTVTAGQPAALIQNTEKLTYNVSGSVTATGTDGLTAVSQIPGVKVSNNEISSAGKGQLKVMVNGQVIQLAGLDLMRYLKSMSANQISKIELIKNPSANFDADGNAGLINIVTKQSKKQGYSGNVQLNGKHWIHDQKTIYGTSNFYALNGSANLNYNSEKLSVYSSVNLDKDHHLEGFQTDLYYPKQTWLQTDTGDYTYHNINVIAGADYKLSPKTTIGLSYLGGRGVYDGSDHVNNPVYNNSGELDSTLKTYATYHPVALSNSVNMHTIVKFDTTGKKLSLNADYYNYYRTDRSDFESNSYLPGQSNAVNNTRYYDTNKQNINIYTFKADAELPTRYGLLSFGGKLSFIDNYSNAFYYNKINANELVYNTNLSNEFDYTENTQSLYASLNKEKGKWRYQGGLRTEFTQTKGYSYTINQTTNNSYVKLFPSLLIAYQADKDDSFSFTLGKRINRPSFWSLNPFKSLFTAYSYGQGNPYLQPEYNNNFELAHTYKSNLTSSLFLNVTDNGFTNVTIARPDTNLVYTTPLNFIKTYRYGITESYALKLFSWLDNNNQATFYHTNANSSNSSFNNIKGYGLYLASNNTFYLNAEKTFALAANFWYQFPEIDHISRSGTSYKLDLGITALALKKNLNITFNVNDIFRSSATSVTTYVNGIKQQFTNFQINRYAQLSMSYRFGSKPAKTRETGNEDERGRNH</sequence>
<gene>
    <name evidence="6" type="ORF">LY11_00485</name>
</gene>
<dbReference type="EMBL" id="QLLR01000001">
    <property type="protein sequence ID" value="RAJ37407.1"/>
    <property type="molecule type" value="Genomic_DNA"/>
</dbReference>
<comment type="subcellular location">
    <subcellularLocation>
        <location evidence="1">Cell outer membrane</location>
    </subcellularLocation>
</comment>
<dbReference type="Gene3D" id="2.40.170.20">
    <property type="entry name" value="TonB-dependent receptor, beta-barrel domain"/>
    <property type="match status" value="1"/>
</dbReference>
<feature type="chain" id="PRO_5016237970" evidence="4">
    <location>
        <begin position="20"/>
        <end position="804"/>
    </location>
</feature>
<dbReference type="Pfam" id="PF14905">
    <property type="entry name" value="OMP_b-brl_3"/>
    <property type="match status" value="1"/>
</dbReference>
<protein>
    <submittedName>
        <fullName evidence="6">Outer membrane receptor protein involved in Fe transport</fullName>
    </submittedName>
</protein>
<keyword evidence="3" id="KW-0998">Cell outer membrane</keyword>
<dbReference type="SUPFAM" id="SSF49452">
    <property type="entry name" value="Starch-binding domain-like"/>
    <property type="match status" value="1"/>
</dbReference>
<dbReference type="RefSeq" id="WP_111632110.1">
    <property type="nucleotide sequence ID" value="NZ_QLLR01000001.1"/>
</dbReference>
<proteinExistence type="predicted"/>
<keyword evidence="2" id="KW-0472">Membrane</keyword>
<keyword evidence="4" id="KW-0732">Signal</keyword>
<dbReference type="PANTHER" id="PTHR40980:SF4">
    <property type="entry name" value="TONB-DEPENDENT RECEPTOR-LIKE BETA-BARREL DOMAIN-CONTAINING PROTEIN"/>
    <property type="match status" value="1"/>
</dbReference>
<dbReference type="Proteomes" id="UP000249754">
    <property type="component" value="Unassembled WGS sequence"/>
</dbReference>
<keyword evidence="6" id="KW-0675">Receptor</keyword>
<evidence type="ECO:0000256" key="3">
    <source>
        <dbReference type="ARBA" id="ARBA00023237"/>
    </source>
</evidence>
<feature type="signal peptide" evidence="4">
    <location>
        <begin position="1"/>
        <end position="19"/>
    </location>
</feature>
<dbReference type="SUPFAM" id="SSF56935">
    <property type="entry name" value="Porins"/>
    <property type="match status" value="1"/>
</dbReference>
<dbReference type="InterPro" id="IPR037066">
    <property type="entry name" value="Plug_dom_sf"/>
</dbReference>
<dbReference type="OrthoDB" id="606851at2"/>
<dbReference type="InterPro" id="IPR041700">
    <property type="entry name" value="OMP_b-brl_3"/>
</dbReference>
<dbReference type="PANTHER" id="PTHR40980">
    <property type="entry name" value="PLUG DOMAIN-CONTAINING PROTEIN"/>
    <property type="match status" value="1"/>
</dbReference>
<evidence type="ECO:0000256" key="4">
    <source>
        <dbReference type="SAM" id="SignalP"/>
    </source>
</evidence>
<dbReference type="Pfam" id="PF13620">
    <property type="entry name" value="CarboxypepD_reg"/>
    <property type="match status" value="1"/>
</dbReference>
<organism evidence="6 7">
    <name type="scientific">Pedobacter cryoconitis</name>
    <dbReference type="NCBI Taxonomy" id="188932"/>
    <lineage>
        <taxon>Bacteria</taxon>
        <taxon>Pseudomonadati</taxon>
        <taxon>Bacteroidota</taxon>
        <taxon>Sphingobacteriia</taxon>
        <taxon>Sphingobacteriales</taxon>
        <taxon>Sphingobacteriaceae</taxon>
        <taxon>Pedobacter</taxon>
    </lineage>
</organism>
<evidence type="ECO:0000313" key="6">
    <source>
        <dbReference type="EMBL" id="RAJ37407.1"/>
    </source>
</evidence>
<dbReference type="GO" id="GO:0030246">
    <property type="term" value="F:carbohydrate binding"/>
    <property type="evidence" value="ECO:0007669"/>
    <property type="project" value="InterPro"/>
</dbReference>
<dbReference type="Gene3D" id="2.170.130.10">
    <property type="entry name" value="TonB-dependent receptor, plug domain"/>
    <property type="match status" value="1"/>
</dbReference>
<name>A0A327THT4_9SPHI</name>
<evidence type="ECO:0000256" key="1">
    <source>
        <dbReference type="ARBA" id="ARBA00004442"/>
    </source>
</evidence>
<feature type="domain" description="Outer membrane protein beta-barrel" evidence="5">
    <location>
        <begin position="379"/>
        <end position="782"/>
    </location>
</feature>
<evidence type="ECO:0000259" key="5">
    <source>
        <dbReference type="Pfam" id="PF14905"/>
    </source>
</evidence>
<dbReference type="GO" id="GO:0009279">
    <property type="term" value="C:cell outer membrane"/>
    <property type="evidence" value="ECO:0007669"/>
    <property type="project" value="UniProtKB-SubCell"/>
</dbReference>
<dbReference type="Gene3D" id="2.60.40.1120">
    <property type="entry name" value="Carboxypeptidase-like, regulatory domain"/>
    <property type="match status" value="1"/>
</dbReference>
<reference evidence="6 7" key="1">
    <citation type="submission" date="2018-06" db="EMBL/GenBank/DDBJ databases">
        <title>Genomic Encyclopedia of Archaeal and Bacterial Type Strains, Phase II (KMG-II): from individual species to whole genera.</title>
        <authorList>
            <person name="Goeker M."/>
        </authorList>
    </citation>
    <scope>NUCLEOTIDE SEQUENCE [LARGE SCALE GENOMIC DNA]</scope>
    <source>
        <strain evidence="6 7">DSM 14825</strain>
    </source>
</reference>
<comment type="caution">
    <text evidence="6">The sequence shown here is derived from an EMBL/GenBank/DDBJ whole genome shotgun (WGS) entry which is preliminary data.</text>
</comment>
<dbReference type="InterPro" id="IPR013784">
    <property type="entry name" value="Carb-bd-like_fold"/>
</dbReference>